<feature type="compositionally biased region" description="Polar residues" evidence="1">
    <location>
        <begin position="86"/>
        <end position="102"/>
    </location>
</feature>
<feature type="compositionally biased region" description="Low complexity" evidence="1">
    <location>
        <begin position="8"/>
        <end position="18"/>
    </location>
</feature>
<reference evidence="2" key="2">
    <citation type="submission" date="2021-01" db="EMBL/GenBank/DDBJ databases">
        <authorList>
            <person name="Schikora-Tamarit M.A."/>
        </authorList>
    </citation>
    <scope>NUCLEOTIDE SEQUENCE</scope>
    <source>
        <strain evidence="2">CBS2887</strain>
    </source>
</reference>
<name>A0A9P8Q160_WICPI</name>
<evidence type="ECO:0000313" key="2">
    <source>
        <dbReference type="EMBL" id="KAH3682307.1"/>
    </source>
</evidence>
<evidence type="ECO:0000313" key="3">
    <source>
        <dbReference type="Proteomes" id="UP000774326"/>
    </source>
</evidence>
<gene>
    <name evidence="2" type="ORF">WICPIJ_006722</name>
</gene>
<proteinExistence type="predicted"/>
<dbReference type="Proteomes" id="UP000774326">
    <property type="component" value="Unassembled WGS sequence"/>
</dbReference>
<feature type="compositionally biased region" description="Polar residues" evidence="1">
    <location>
        <begin position="70"/>
        <end position="79"/>
    </location>
</feature>
<dbReference type="OrthoDB" id="4070686at2759"/>
<organism evidence="2 3">
    <name type="scientific">Wickerhamomyces pijperi</name>
    <name type="common">Yeast</name>
    <name type="synonym">Pichia pijperi</name>
    <dbReference type="NCBI Taxonomy" id="599730"/>
    <lineage>
        <taxon>Eukaryota</taxon>
        <taxon>Fungi</taxon>
        <taxon>Dikarya</taxon>
        <taxon>Ascomycota</taxon>
        <taxon>Saccharomycotina</taxon>
        <taxon>Saccharomycetes</taxon>
        <taxon>Phaffomycetales</taxon>
        <taxon>Wickerhamomycetaceae</taxon>
        <taxon>Wickerhamomyces</taxon>
    </lineage>
</organism>
<comment type="caution">
    <text evidence="2">The sequence shown here is derived from an EMBL/GenBank/DDBJ whole genome shotgun (WGS) entry which is preliminary data.</text>
</comment>
<reference evidence="2" key="1">
    <citation type="journal article" date="2021" name="Open Biol.">
        <title>Shared evolutionary footprints suggest mitochondrial oxidative damage underlies multiple complex I losses in fungi.</title>
        <authorList>
            <person name="Schikora-Tamarit M.A."/>
            <person name="Marcet-Houben M."/>
            <person name="Nosek J."/>
            <person name="Gabaldon T."/>
        </authorList>
    </citation>
    <scope>NUCLEOTIDE SEQUENCE</scope>
    <source>
        <strain evidence="2">CBS2887</strain>
    </source>
</reference>
<feature type="compositionally biased region" description="Acidic residues" evidence="1">
    <location>
        <begin position="1217"/>
        <end position="1241"/>
    </location>
</feature>
<keyword evidence="3" id="KW-1185">Reference proteome</keyword>
<dbReference type="EMBL" id="JAEUBG010003780">
    <property type="protein sequence ID" value="KAH3682307.1"/>
    <property type="molecule type" value="Genomic_DNA"/>
</dbReference>
<feature type="region of interest" description="Disordered" evidence="1">
    <location>
        <begin position="1261"/>
        <end position="1289"/>
    </location>
</feature>
<evidence type="ECO:0000256" key="1">
    <source>
        <dbReference type="SAM" id="MobiDB-lite"/>
    </source>
</evidence>
<feature type="compositionally biased region" description="Low complexity" evidence="1">
    <location>
        <begin position="42"/>
        <end position="52"/>
    </location>
</feature>
<protein>
    <recommendedName>
        <fullName evidence="4">Telomere-associated protein Rif1 N-terminal domain-containing protein</fullName>
    </recommendedName>
</protein>
<feature type="compositionally biased region" description="Low complexity" evidence="1">
    <location>
        <begin position="114"/>
        <end position="134"/>
    </location>
</feature>
<feature type="region of interest" description="Disordered" evidence="1">
    <location>
        <begin position="1"/>
        <end position="165"/>
    </location>
</feature>
<evidence type="ECO:0008006" key="4">
    <source>
        <dbReference type="Google" id="ProtNLM"/>
    </source>
</evidence>
<accession>A0A9P8Q160</accession>
<feature type="region of interest" description="Disordered" evidence="1">
    <location>
        <begin position="1206"/>
        <end position="1247"/>
    </location>
</feature>
<sequence>MFNTWFRGSFSQESNSNSSGGGKREKEPTSVNNRKIVKNKNMKNSNNTSNRSRQSPLSNANNRKEDALVSSATPTSITKPQKGVKTRTSTAKSRTVDGSPSDSPLLRKSEQMYSQSSPIKKSSNSSQGSGSILPSPSPEKPDKLSKSSPLKQRTQPSNKKVIFSDNLVMDETSPIVKTPRRSILKQTQLMQSTPPMMNPLLVRTTTPKNKMLGTFCGGDPSTLEFWTPGNIPTNSPAISRAGNGIANSAQQEIASFRSLFHGGLKVLQIDNCARQFEIYATFSLLLKNVNEKSNHTLTVLLPLMPQLVNCLWRDLQATDSKIFEADQASNSDLAFAVRINVQILKIFSVLVSNNRLIVGFWNKSQDNLQIARKVILRSSDKIQNPMITKSLLTANLQLIRDIRVTICLSAMQDQERLLYSVLNMKFILSSSILSEKLYTLKSLIIRFPQMMSKNVKSWLPFLLNCGCDSDQSQLSLKTLNTAVVTLLEVSKVFLNDSKVQFEFKFLLNQPIEKTLNFELTQSSSSLPSTSTPLDLGISTMGYLIKQITRLVSSQETVKIGMDLWFGLTLIVYNDKKYLHDNFIDLRSNKWFSFILKAIQDDETPLWQVGSICKYYRVIPFLMVNAMGLGEDSEEYLTKKLDLMFEILLKHNIQRHFTRSDPSNIDVSPLLDLCSVVLYSVVNNPNIVITADLITRYLMPLFDVLDQLSEVSQDAIYYKTLLFLQLFSSVASNGTVAQQIGKFQLIRTLTQYDGFEMKDIRPLSAALAKNTGSAKIFLDSFPVVFDTFTRTIWNNENITLKIKLNILTNVTMKLKPALAQATMSTKSITTAVADVQKQVDGVLTEISKFVKHDYYRFLDTSCLEFINKLTVILRNSFGNRLVYRFDANDDDVFVYNAENYYVTSIKTLMQEKKMKNDRLSDFKIIGLFKWNCSLIKQHQWKYFDALYLEEEESDSDSDADSDQLTINKFIISSLCSKQPFVDLSASDIKALYSLVRKIKDKSHSLLTPLLTYITQPNITPQIIDFQEVFHDLRITSWDFRSVNIAVDIVSDSLHVLGRALNSSLIEILSADGNVEKLSIYKNFLTVTNLPFCVSLKNIIIWDIFQNITDTGSYYEFSLQFFDYVIAKGSSYQKDEILYYSLVFLENYHQPRENYLKLDKLVRESLDRIEDITVLKKTHEYIQSVRKRNEEQDAQDTVHDDTQLIENTQESQQEPREEPQEELEQQEIRQEDDDIDEPAESSDVEFHDSSEVIEGSMELFDTEQDQDQEHSQDQDQNQDQQDSGSFDPIEQSLGQTQIITYDDESMESIDMISKSSIVQSSSSFDQLQTQEVQHHVQDHNQGQEDNVFLDSNPIKPSASKELLDVNVQDQEDLVQSFSGEDDHLHLTDTQDDTLIIESSGDAAGEKGKTLTAAQEDTIVSGSDFSKDIHLSTTETASEIISVSDVVKGNRFGNKRTLAQLTEEDDEDGDITILSSPIKKKKRTTNGIGSGSVQVASSVIIEPEQPTISTREPEEPAVSVPVPVPAPVPAPTFVESIVIEPIPNQQQQLMTTFNMINLNLDMIDKLPLDEMSTDQVYQVENKLLSLMMRMRKAQLEKPLDP</sequence>